<reference evidence="2" key="1">
    <citation type="submission" date="2024-07" db="EMBL/GenBank/DDBJ databases">
        <title>Two chromosome-level genome assemblies of Korean endemic species Abeliophyllum distichum and Forsythia ovata (Oleaceae).</title>
        <authorList>
            <person name="Jang H."/>
        </authorList>
    </citation>
    <scope>NUCLEOTIDE SEQUENCE [LARGE SCALE GENOMIC DNA]</scope>
</reference>
<gene>
    <name evidence="1" type="ORF">Fot_42676</name>
</gene>
<comment type="caution">
    <text evidence="1">The sequence shown here is derived from an EMBL/GenBank/DDBJ whole genome shotgun (WGS) entry which is preliminary data.</text>
</comment>
<protein>
    <submittedName>
        <fullName evidence="1">Uncharacterized protein</fullName>
    </submittedName>
</protein>
<dbReference type="Proteomes" id="UP001604277">
    <property type="component" value="Unassembled WGS sequence"/>
</dbReference>
<evidence type="ECO:0000313" key="2">
    <source>
        <dbReference type="Proteomes" id="UP001604277"/>
    </source>
</evidence>
<evidence type="ECO:0000313" key="1">
    <source>
        <dbReference type="EMBL" id="KAL2489384.1"/>
    </source>
</evidence>
<keyword evidence="2" id="KW-1185">Reference proteome</keyword>
<accession>A0ABD1RQQ8</accession>
<proteinExistence type="predicted"/>
<dbReference type="AlphaFoldDB" id="A0ABD1RQQ8"/>
<organism evidence="1 2">
    <name type="scientific">Forsythia ovata</name>
    <dbReference type="NCBI Taxonomy" id="205694"/>
    <lineage>
        <taxon>Eukaryota</taxon>
        <taxon>Viridiplantae</taxon>
        <taxon>Streptophyta</taxon>
        <taxon>Embryophyta</taxon>
        <taxon>Tracheophyta</taxon>
        <taxon>Spermatophyta</taxon>
        <taxon>Magnoliopsida</taxon>
        <taxon>eudicotyledons</taxon>
        <taxon>Gunneridae</taxon>
        <taxon>Pentapetalae</taxon>
        <taxon>asterids</taxon>
        <taxon>lamiids</taxon>
        <taxon>Lamiales</taxon>
        <taxon>Oleaceae</taxon>
        <taxon>Forsythieae</taxon>
        <taxon>Forsythia</taxon>
    </lineage>
</organism>
<dbReference type="EMBL" id="JBFOLJ010000012">
    <property type="protein sequence ID" value="KAL2489384.1"/>
    <property type="molecule type" value="Genomic_DNA"/>
</dbReference>
<sequence length="126" mass="14518">MERENLFSFQFPKAAGSIFLAGRENLLPHFIVFAEKHTLKGERKKTLNLHRRLVLISDEIHHVYDLPKLNLERWREETANTAMRVVVALSLCDGCSTVGDVVVASPRMLGWRWGWWLICRRSSADG</sequence>
<name>A0ABD1RQQ8_9LAMI</name>